<dbReference type="EMBL" id="CP063164">
    <property type="protein sequence ID" value="QOR61507.1"/>
    <property type="molecule type" value="Genomic_DNA"/>
</dbReference>
<feature type="transmembrane region" description="Helical" evidence="1">
    <location>
        <begin position="135"/>
        <end position="162"/>
    </location>
</feature>
<dbReference type="KEGG" id="sinu:IMZ28_08690"/>
<feature type="transmembrane region" description="Helical" evidence="1">
    <location>
        <begin position="63"/>
        <end position="85"/>
    </location>
</feature>
<organism evidence="2 3">
    <name type="scientific">Sulfurovum indicum</name>
    <dbReference type="NCBI Taxonomy" id="2779528"/>
    <lineage>
        <taxon>Bacteria</taxon>
        <taxon>Pseudomonadati</taxon>
        <taxon>Campylobacterota</taxon>
        <taxon>Epsilonproteobacteria</taxon>
        <taxon>Campylobacterales</taxon>
        <taxon>Sulfurovaceae</taxon>
        <taxon>Sulfurovum</taxon>
    </lineage>
</organism>
<dbReference type="GO" id="GO:0016020">
    <property type="term" value="C:membrane"/>
    <property type="evidence" value="ECO:0007669"/>
    <property type="project" value="InterPro"/>
</dbReference>
<evidence type="ECO:0000256" key="1">
    <source>
        <dbReference type="SAM" id="Phobius"/>
    </source>
</evidence>
<sequence length="171" mass="18635">MLNVYFGEWGEGRLKRLPYLGYHILLMVLMFSVIFGIVLAVGASVNLLDTDLMSAQAFMFEKFGLLAIICTLLFLLSGMVAQVNILAKRVRDMGLPAFWTILGMIAVSMLLNILFPAQQMEVNTAVVSTAEGTSAALAANATEASIVVHLFDLAVFLCLILIPSDTFNKRG</sequence>
<accession>A0A7M1S257</accession>
<dbReference type="RefSeq" id="WP_197548181.1">
    <property type="nucleotide sequence ID" value="NZ_CP063164.1"/>
</dbReference>
<gene>
    <name evidence="2" type="ORF">IMZ28_08690</name>
</gene>
<evidence type="ECO:0008006" key="4">
    <source>
        <dbReference type="Google" id="ProtNLM"/>
    </source>
</evidence>
<proteinExistence type="predicted"/>
<keyword evidence="1" id="KW-1133">Transmembrane helix</keyword>
<name>A0A7M1S257_9BACT</name>
<dbReference type="Proteomes" id="UP000595074">
    <property type="component" value="Chromosome"/>
</dbReference>
<reference evidence="2 3" key="1">
    <citation type="submission" date="2020-10" db="EMBL/GenBank/DDBJ databases">
        <title>The genome of sulfurovum sp.</title>
        <authorList>
            <person name="Xie S."/>
            <person name="Shao Z."/>
            <person name="Jiang L."/>
        </authorList>
    </citation>
    <scope>NUCLEOTIDE SEQUENCE [LARGE SCALE GENOMIC DNA]</scope>
    <source>
        <strain evidence="2 3">ST-419</strain>
    </source>
</reference>
<keyword evidence="1" id="KW-0472">Membrane</keyword>
<dbReference type="AlphaFoldDB" id="A0A7M1S257"/>
<protein>
    <recommendedName>
        <fullName evidence="4">DUF805 domain-containing protein</fullName>
    </recommendedName>
</protein>
<feature type="transmembrane region" description="Helical" evidence="1">
    <location>
        <begin position="20"/>
        <end position="43"/>
    </location>
</feature>
<keyword evidence="3" id="KW-1185">Reference proteome</keyword>
<evidence type="ECO:0000313" key="3">
    <source>
        <dbReference type="Proteomes" id="UP000595074"/>
    </source>
</evidence>
<evidence type="ECO:0000313" key="2">
    <source>
        <dbReference type="EMBL" id="QOR61507.1"/>
    </source>
</evidence>
<feature type="transmembrane region" description="Helical" evidence="1">
    <location>
        <begin position="97"/>
        <end position="115"/>
    </location>
</feature>
<keyword evidence="1" id="KW-0812">Transmembrane</keyword>